<dbReference type="Pfam" id="PF00140">
    <property type="entry name" value="Sigma70_r1_2"/>
    <property type="match status" value="1"/>
</dbReference>
<dbReference type="InterPro" id="IPR050239">
    <property type="entry name" value="Sigma-70_RNA_pol_init_factors"/>
</dbReference>
<dbReference type="PANTHER" id="PTHR30603">
    <property type="entry name" value="RNA POLYMERASE SIGMA FACTOR RPO"/>
    <property type="match status" value="1"/>
</dbReference>
<dbReference type="PRINTS" id="PR00046">
    <property type="entry name" value="SIGMA70FCT"/>
</dbReference>
<dbReference type="PANTHER" id="PTHR30603:SF59">
    <property type="entry name" value="RNA POLYMERASE PRINCIPAL SIGMA FACTOR HRDA"/>
    <property type="match status" value="1"/>
</dbReference>
<evidence type="ECO:0000256" key="4">
    <source>
        <dbReference type="ARBA" id="ARBA00023125"/>
    </source>
</evidence>
<keyword evidence="2" id="KW-0805">Transcription regulation</keyword>
<reference evidence="8" key="1">
    <citation type="submission" date="2020-01" db="EMBL/GenBank/DDBJ databases">
        <title>Insect and environment-associated Actinomycetes.</title>
        <authorList>
            <person name="Currrie C."/>
            <person name="Chevrette M."/>
            <person name="Carlson C."/>
            <person name="Stubbendieck R."/>
            <person name="Wendt-Pienkowski E."/>
        </authorList>
    </citation>
    <scope>NUCLEOTIDE SEQUENCE</scope>
    <source>
        <strain evidence="8">SID12501</strain>
    </source>
</reference>
<proteinExistence type="inferred from homology"/>
<comment type="similarity">
    <text evidence="1">Belongs to the sigma-70 factor family.</text>
</comment>
<dbReference type="RefSeq" id="WP_164313273.1">
    <property type="nucleotide sequence ID" value="NZ_JAAGLU010000006.1"/>
</dbReference>
<feature type="compositionally biased region" description="Acidic residues" evidence="6">
    <location>
        <begin position="1"/>
        <end position="20"/>
    </location>
</feature>
<dbReference type="SUPFAM" id="SSF88946">
    <property type="entry name" value="Sigma2 domain of RNA polymerase sigma factors"/>
    <property type="match status" value="1"/>
</dbReference>
<dbReference type="InterPro" id="IPR013325">
    <property type="entry name" value="RNA_pol_sigma_r2"/>
</dbReference>
<dbReference type="EMBL" id="JAAGLU010000006">
    <property type="protein sequence ID" value="NEC85800.1"/>
    <property type="molecule type" value="Genomic_DNA"/>
</dbReference>
<dbReference type="InterPro" id="IPR000943">
    <property type="entry name" value="RNA_pol_sigma70"/>
</dbReference>
<dbReference type="GO" id="GO:0006352">
    <property type="term" value="P:DNA-templated transcription initiation"/>
    <property type="evidence" value="ECO:0007669"/>
    <property type="project" value="InterPro"/>
</dbReference>
<dbReference type="InterPro" id="IPR009042">
    <property type="entry name" value="RNA_pol_sigma70_r1_2"/>
</dbReference>
<evidence type="ECO:0000256" key="3">
    <source>
        <dbReference type="ARBA" id="ARBA00023082"/>
    </source>
</evidence>
<gene>
    <name evidence="8" type="ORF">G3I71_08190</name>
</gene>
<protein>
    <submittedName>
        <fullName evidence="8">RNA polymerase sigma factor</fullName>
    </submittedName>
</protein>
<dbReference type="InterPro" id="IPR013324">
    <property type="entry name" value="RNA_pol_sigma_r3/r4-like"/>
</dbReference>
<dbReference type="NCBIfam" id="TIGR02937">
    <property type="entry name" value="sigma70-ECF"/>
    <property type="match status" value="1"/>
</dbReference>
<dbReference type="InterPro" id="IPR014284">
    <property type="entry name" value="RNA_pol_sigma-70_dom"/>
</dbReference>
<evidence type="ECO:0000259" key="7">
    <source>
        <dbReference type="PROSITE" id="PS00716"/>
    </source>
</evidence>
<feature type="region of interest" description="Disordered" evidence="6">
    <location>
        <begin position="1"/>
        <end position="29"/>
    </location>
</feature>
<comment type="caution">
    <text evidence="8">The sequence shown here is derived from an EMBL/GenBank/DDBJ whole genome shotgun (WGS) entry which is preliminary data.</text>
</comment>
<keyword evidence="3" id="KW-0731">Sigma factor</keyword>
<dbReference type="CDD" id="cd06171">
    <property type="entry name" value="Sigma70_r4"/>
    <property type="match status" value="1"/>
</dbReference>
<dbReference type="InterPro" id="IPR007627">
    <property type="entry name" value="RNA_pol_sigma70_r2"/>
</dbReference>
<dbReference type="Pfam" id="PF04545">
    <property type="entry name" value="Sigma70_r4"/>
    <property type="match status" value="1"/>
</dbReference>
<dbReference type="Pfam" id="PF04542">
    <property type="entry name" value="Sigma70_r2"/>
    <property type="match status" value="1"/>
</dbReference>
<evidence type="ECO:0000313" key="8">
    <source>
        <dbReference type="EMBL" id="NEC85800.1"/>
    </source>
</evidence>
<evidence type="ECO:0000256" key="5">
    <source>
        <dbReference type="ARBA" id="ARBA00023163"/>
    </source>
</evidence>
<organism evidence="8">
    <name type="scientific">Streptomyces sp. SID12501</name>
    <dbReference type="NCBI Taxonomy" id="2706042"/>
    <lineage>
        <taxon>Bacteria</taxon>
        <taxon>Bacillati</taxon>
        <taxon>Actinomycetota</taxon>
        <taxon>Actinomycetes</taxon>
        <taxon>Kitasatosporales</taxon>
        <taxon>Streptomycetaceae</taxon>
        <taxon>Streptomyces</taxon>
    </lineage>
</organism>
<dbReference type="FunFam" id="1.10.10.10:FF:000004">
    <property type="entry name" value="RNA polymerase sigma factor SigA"/>
    <property type="match status" value="1"/>
</dbReference>
<dbReference type="Pfam" id="PF04539">
    <property type="entry name" value="Sigma70_r3"/>
    <property type="match status" value="1"/>
</dbReference>
<keyword evidence="5" id="KW-0804">Transcription</keyword>
<evidence type="ECO:0000256" key="1">
    <source>
        <dbReference type="ARBA" id="ARBA00007788"/>
    </source>
</evidence>
<dbReference type="InterPro" id="IPR036388">
    <property type="entry name" value="WH-like_DNA-bd_sf"/>
</dbReference>
<dbReference type="FunFam" id="1.10.601.10:FF:000001">
    <property type="entry name" value="RNA polymerase sigma factor SigA"/>
    <property type="match status" value="1"/>
</dbReference>
<dbReference type="Gene3D" id="1.10.10.10">
    <property type="entry name" value="Winged helix-like DNA-binding domain superfamily/Winged helix DNA-binding domain"/>
    <property type="match status" value="2"/>
</dbReference>
<dbReference type="GO" id="GO:0016987">
    <property type="term" value="F:sigma factor activity"/>
    <property type="evidence" value="ECO:0007669"/>
    <property type="project" value="UniProtKB-KW"/>
</dbReference>
<dbReference type="AlphaFoldDB" id="A0A6B3BJ43"/>
<evidence type="ECO:0000256" key="6">
    <source>
        <dbReference type="SAM" id="MobiDB-lite"/>
    </source>
</evidence>
<name>A0A6B3BJ43_9ACTN</name>
<dbReference type="Gene3D" id="1.10.601.10">
    <property type="entry name" value="RNA Polymerase Primary Sigma Factor"/>
    <property type="match status" value="2"/>
</dbReference>
<dbReference type="SUPFAM" id="SSF88659">
    <property type="entry name" value="Sigma3 and sigma4 domains of RNA polymerase sigma factors"/>
    <property type="match status" value="2"/>
</dbReference>
<dbReference type="GO" id="GO:0003677">
    <property type="term" value="F:DNA binding"/>
    <property type="evidence" value="ECO:0007669"/>
    <property type="project" value="UniProtKB-KW"/>
</dbReference>
<evidence type="ECO:0000256" key="2">
    <source>
        <dbReference type="ARBA" id="ARBA00023015"/>
    </source>
</evidence>
<dbReference type="InterPro" id="IPR007630">
    <property type="entry name" value="RNA_pol_sigma70_r4"/>
</dbReference>
<feature type="domain" description="RNA polymerase sigma-70" evidence="7">
    <location>
        <begin position="292"/>
        <end position="318"/>
    </location>
</feature>
<accession>A0A6B3BJ43</accession>
<sequence>MATDTEVTDVFDPATEDESDAPLPRLATGGGSVDQVRDYLRLIARVRLLGAAQEVDLAKRIEAGLYAEHKLLEDPPEGPVLQRELEILTADGERAKSHLIEANLRLVVSVAKRYTGRGLLFLDLVQEGNTGLIRAVEKFDYTKGFKFSTYATWWIRQAISRALADQGRTIRIPVHLVEVINRVARTRRELIQDFGTEPTPEELAEKAGVPVERLPELSAYTREPVSLHTALGEDGDGELGDLIEDRDSVTPMEMVTFLLLQETIQSILAEMTPREAGIISLRYGLSGGRTRTLEEIGQVYGVTRERIRQIESKTMSKLRHPSRSQVLRDYLDAM</sequence>
<dbReference type="InterPro" id="IPR007624">
    <property type="entry name" value="RNA_pol_sigma70_r3"/>
</dbReference>
<keyword evidence="4" id="KW-0238">DNA-binding</keyword>
<dbReference type="PROSITE" id="PS00716">
    <property type="entry name" value="SIGMA70_2"/>
    <property type="match status" value="1"/>
</dbReference>